<dbReference type="EMBL" id="DAASPR010000093">
    <property type="protein sequence ID" value="HAE6509970.1"/>
    <property type="molecule type" value="Genomic_DNA"/>
</dbReference>
<organism evidence="2">
    <name type="scientific">Salmonella enterica</name>
    <name type="common">Salmonella choleraesuis</name>
    <dbReference type="NCBI Taxonomy" id="28901"/>
    <lineage>
        <taxon>Bacteria</taxon>
        <taxon>Pseudomonadati</taxon>
        <taxon>Pseudomonadota</taxon>
        <taxon>Gammaproteobacteria</taxon>
        <taxon>Enterobacterales</taxon>
        <taxon>Enterobacteriaceae</taxon>
        <taxon>Salmonella</taxon>
    </lineage>
</organism>
<gene>
    <name evidence="2" type="ORF">G4K45_004626</name>
</gene>
<evidence type="ECO:0000313" key="2">
    <source>
        <dbReference type="EMBL" id="HAE6509970.1"/>
    </source>
</evidence>
<feature type="compositionally biased region" description="Basic and acidic residues" evidence="1">
    <location>
        <begin position="14"/>
        <end position="23"/>
    </location>
</feature>
<proteinExistence type="predicted"/>
<evidence type="ECO:0000256" key="1">
    <source>
        <dbReference type="SAM" id="MobiDB-lite"/>
    </source>
</evidence>
<comment type="caution">
    <text evidence="2">The sequence shown here is derived from an EMBL/GenBank/DDBJ whole genome shotgun (WGS) entry which is preliminary data.</text>
</comment>
<name>A0A734RLR6_SALER</name>
<reference evidence="2" key="2">
    <citation type="submission" date="2018-07" db="EMBL/GenBank/DDBJ databases">
        <authorList>
            <consortium name="NCBI Pathogen Detection Project"/>
        </authorList>
    </citation>
    <scope>NUCLEOTIDE SEQUENCE</scope>
    <source>
        <strain evidence="2">15-5644</strain>
    </source>
</reference>
<feature type="region of interest" description="Disordered" evidence="1">
    <location>
        <begin position="1"/>
        <end position="23"/>
    </location>
</feature>
<protein>
    <submittedName>
        <fullName evidence="2">DinI family protein</fullName>
    </submittedName>
</protein>
<dbReference type="AlphaFoldDB" id="A0A734RLR6"/>
<reference evidence="2" key="1">
    <citation type="journal article" date="2018" name="Genome Biol.">
        <title>SKESA: strategic k-mer extension for scrupulous assemblies.</title>
        <authorList>
            <person name="Souvorov A."/>
            <person name="Agarwala R."/>
            <person name="Lipman D.J."/>
        </authorList>
    </citation>
    <scope>NUCLEOTIDE SEQUENCE</scope>
    <source>
        <strain evidence="2">15-5644</strain>
    </source>
</reference>
<feature type="non-terminal residue" evidence="2">
    <location>
        <position position="1"/>
    </location>
</feature>
<accession>A0A734RLR6</accession>
<sequence>VKPMQANCLNSDTNKSDRENLNR</sequence>